<dbReference type="AlphaFoldDB" id="A0A3M7SIE7"/>
<evidence type="ECO:0000256" key="1">
    <source>
        <dbReference type="SAM" id="Phobius"/>
    </source>
</evidence>
<keyword evidence="3" id="KW-1185">Reference proteome</keyword>
<name>A0A3M7SIE7_BRAPC</name>
<reference evidence="2 3" key="1">
    <citation type="journal article" date="2018" name="Sci. Rep.">
        <title>Genomic signatures of local adaptation to the degree of environmental predictability in rotifers.</title>
        <authorList>
            <person name="Franch-Gras L."/>
            <person name="Hahn C."/>
            <person name="Garcia-Roger E.M."/>
            <person name="Carmona M.J."/>
            <person name="Serra M."/>
            <person name="Gomez A."/>
        </authorList>
    </citation>
    <scope>NUCLEOTIDE SEQUENCE [LARGE SCALE GENOMIC DNA]</scope>
    <source>
        <strain evidence="2">HYR1</strain>
    </source>
</reference>
<organism evidence="2 3">
    <name type="scientific">Brachionus plicatilis</name>
    <name type="common">Marine rotifer</name>
    <name type="synonym">Brachionus muelleri</name>
    <dbReference type="NCBI Taxonomy" id="10195"/>
    <lineage>
        <taxon>Eukaryota</taxon>
        <taxon>Metazoa</taxon>
        <taxon>Spiralia</taxon>
        <taxon>Gnathifera</taxon>
        <taxon>Rotifera</taxon>
        <taxon>Eurotatoria</taxon>
        <taxon>Monogononta</taxon>
        <taxon>Pseudotrocha</taxon>
        <taxon>Ploima</taxon>
        <taxon>Brachionidae</taxon>
        <taxon>Brachionus</taxon>
    </lineage>
</organism>
<sequence>MNFKFKKISQKENESDPQLYQIHRKEKSNNSTTFRSLRYWIAIISLLFINYHLFSNYIVLNLRNDLLLKNDYWLAMQKQDRKSCLKKSAFNQSTLDTLNEIINFFNKKQDFNYFMCFSSLYYAVKVESYDVFSSQIDQNSFDYKNYFYSNKNGQKCVSKEFCVSEKSPKKTRLHLCYLNTFLKEKFLCDVVKNFDKMYSRDTACDYNHMTGEYIVMFSEEIEIIFHEYHLELDSLKFLTDSFYSKRNKTGLDVELFEENAKLNQGWLGKFFANQYFSLPRHFFYSKLYTIKFRELFRRSYQTAIRNNQLFYDILFDNMFIPNLFEDEFVDIDEITELNCNKHFYFANDDPIYLGILHLVDSKNNDFDDYKDSTNDESLFGSLNGSHKLAKI</sequence>
<keyword evidence="1" id="KW-0472">Membrane</keyword>
<keyword evidence="1" id="KW-0812">Transmembrane</keyword>
<dbReference type="OrthoDB" id="10569726at2759"/>
<evidence type="ECO:0000313" key="3">
    <source>
        <dbReference type="Proteomes" id="UP000276133"/>
    </source>
</evidence>
<proteinExistence type="predicted"/>
<dbReference type="EMBL" id="REGN01001322">
    <property type="protein sequence ID" value="RNA35475.1"/>
    <property type="molecule type" value="Genomic_DNA"/>
</dbReference>
<feature type="transmembrane region" description="Helical" evidence="1">
    <location>
        <begin position="37"/>
        <end position="54"/>
    </location>
</feature>
<protein>
    <submittedName>
        <fullName evidence="2">Uncharacterized protein</fullName>
    </submittedName>
</protein>
<evidence type="ECO:0000313" key="2">
    <source>
        <dbReference type="EMBL" id="RNA35475.1"/>
    </source>
</evidence>
<comment type="caution">
    <text evidence="2">The sequence shown here is derived from an EMBL/GenBank/DDBJ whole genome shotgun (WGS) entry which is preliminary data.</text>
</comment>
<accession>A0A3M7SIE7</accession>
<gene>
    <name evidence="2" type="ORF">BpHYR1_013033</name>
</gene>
<keyword evidence="1" id="KW-1133">Transmembrane helix</keyword>
<dbReference type="Proteomes" id="UP000276133">
    <property type="component" value="Unassembled WGS sequence"/>
</dbReference>